<dbReference type="EMBL" id="VIIS01000344">
    <property type="protein sequence ID" value="KAF0310129.1"/>
    <property type="molecule type" value="Genomic_DNA"/>
</dbReference>
<dbReference type="Pfam" id="PF17921">
    <property type="entry name" value="Integrase_H2C2"/>
    <property type="match status" value="1"/>
</dbReference>
<evidence type="ECO:0000256" key="2">
    <source>
        <dbReference type="SAM" id="MobiDB-lite"/>
    </source>
</evidence>
<dbReference type="Gene3D" id="2.40.70.10">
    <property type="entry name" value="Acid Proteases"/>
    <property type="match status" value="1"/>
</dbReference>
<accession>A0A6A4WXT8</accession>
<dbReference type="Gene3D" id="1.10.340.70">
    <property type="match status" value="1"/>
</dbReference>
<dbReference type="InterPro" id="IPR021109">
    <property type="entry name" value="Peptidase_aspartic_dom_sf"/>
</dbReference>
<evidence type="ECO:0000256" key="1">
    <source>
        <dbReference type="ARBA" id="ARBA00012493"/>
    </source>
</evidence>
<evidence type="ECO:0000259" key="3">
    <source>
        <dbReference type="Pfam" id="PF17921"/>
    </source>
</evidence>
<dbReference type="InterPro" id="IPR041588">
    <property type="entry name" value="Integrase_H2C2"/>
</dbReference>
<feature type="compositionally biased region" description="Polar residues" evidence="2">
    <location>
        <begin position="379"/>
        <end position="391"/>
    </location>
</feature>
<dbReference type="FunFam" id="1.10.340.70:FF:000001">
    <property type="entry name" value="Retrovirus-related Pol polyprotein from transposon gypsy-like Protein"/>
    <property type="match status" value="1"/>
</dbReference>
<organism evidence="4 5">
    <name type="scientific">Amphibalanus amphitrite</name>
    <name type="common">Striped barnacle</name>
    <name type="synonym">Balanus amphitrite</name>
    <dbReference type="NCBI Taxonomy" id="1232801"/>
    <lineage>
        <taxon>Eukaryota</taxon>
        <taxon>Metazoa</taxon>
        <taxon>Ecdysozoa</taxon>
        <taxon>Arthropoda</taxon>
        <taxon>Crustacea</taxon>
        <taxon>Multicrustacea</taxon>
        <taxon>Cirripedia</taxon>
        <taxon>Thoracica</taxon>
        <taxon>Thoracicalcarea</taxon>
        <taxon>Balanomorpha</taxon>
        <taxon>Balanoidea</taxon>
        <taxon>Balanidae</taxon>
        <taxon>Amphibalaninae</taxon>
        <taxon>Amphibalanus</taxon>
    </lineage>
</organism>
<dbReference type="PANTHER" id="PTHR37984">
    <property type="entry name" value="PROTEIN CBG26694"/>
    <property type="match status" value="1"/>
</dbReference>
<dbReference type="AlphaFoldDB" id="A0A6A4WXT8"/>
<evidence type="ECO:0000313" key="5">
    <source>
        <dbReference type="Proteomes" id="UP000440578"/>
    </source>
</evidence>
<dbReference type="EC" id="2.7.7.49" evidence="1"/>
<dbReference type="Proteomes" id="UP000440578">
    <property type="component" value="Unassembled WGS sequence"/>
</dbReference>
<protein>
    <recommendedName>
        <fullName evidence="1">RNA-directed DNA polymerase</fullName>
        <ecNumber evidence="1">2.7.7.49</ecNumber>
    </recommendedName>
</protein>
<feature type="region of interest" description="Disordered" evidence="2">
    <location>
        <begin position="357"/>
        <end position="392"/>
    </location>
</feature>
<gene>
    <name evidence="4" type="ORF">FJT64_018819</name>
</gene>
<name>A0A6A4WXT8_AMPAM</name>
<feature type="region of interest" description="Disordered" evidence="2">
    <location>
        <begin position="1"/>
        <end position="21"/>
    </location>
</feature>
<dbReference type="GO" id="GO:0003964">
    <property type="term" value="F:RNA-directed DNA polymerase activity"/>
    <property type="evidence" value="ECO:0007669"/>
    <property type="project" value="UniProtKB-EC"/>
</dbReference>
<sequence length="521" mass="55951">MQAQAELASIRQQPGEATRDFADRVRQAGREAYPGAAAGDPSVEATIVSRFVCGLRDEQLRMRVLTKDPASLMEAMDVAAKVQQQQDALRAMRPPNESEALAVRDRGAPGADRLDALERGIGELQRALQRLDTTERRDDYRTWGAGGNELQMLGVVHNLGLEIQQKTFVCPEVEIVGGLLYDIVLGRDFCCREKTVIDDGNGVIRLGSLTLPLPSHAEVRPQGPGRCERSGAANTGLARRCAQACKRAVALVMGTARAVFQSAGFNRQRHSPTQATPCGVPDEAQGSGTSRCGGGQPSSGYFEDAVTTNGPEMESVSRCEGGSPSSGNARQTDRETVLASSEVNLASEALLVADRHAQASSRPGVDGDAGDASPLEQRSAMQRGQEESSPLNYARRCISQQTPFDIPMLEKWGQVLGSGGHHVRMVDGLVGVDTTSGFRAAVPPSLRTHVMQLAHEPPTGGHLGHRRTTLRVKQNFVWPGMYKNIKEHCRTYVVPRGADKALPPAGGVEFSPLLTPAGRRA</sequence>
<dbReference type="InterPro" id="IPR050951">
    <property type="entry name" value="Retrovirus_Pol_polyprotein"/>
</dbReference>
<keyword evidence="5" id="KW-1185">Reference proteome</keyword>
<reference evidence="4 5" key="1">
    <citation type="submission" date="2019-07" db="EMBL/GenBank/DDBJ databases">
        <title>Draft genome assembly of a fouling barnacle, Amphibalanus amphitrite (Darwin, 1854): The first reference genome for Thecostraca.</title>
        <authorList>
            <person name="Kim W."/>
        </authorList>
    </citation>
    <scope>NUCLEOTIDE SEQUENCE [LARGE SCALE GENOMIC DNA]</scope>
    <source>
        <strain evidence="4">SNU_AA5</strain>
        <tissue evidence="4">Soma without cirri and trophi</tissue>
    </source>
</reference>
<proteinExistence type="predicted"/>
<feature type="region of interest" description="Disordered" evidence="2">
    <location>
        <begin position="265"/>
        <end position="336"/>
    </location>
</feature>
<evidence type="ECO:0000313" key="4">
    <source>
        <dbReference type="EMBL" id="KAF0310129.1"/>
    </source>
</evidence>
<dbReference type="PANTHER" id="PTHR37984:SF15">
    <property type="entry name" value="INTEGRASE CATALYTIC DOMAIN-CONTAINING PROTEIN"/>
    <property type="match status" value="1"/>
</dbReference>
<feature type="domain" description="Integrase zinc-binding" evidence="3">
    <location>
        <begin position="442"/>
        <end position="491"/>
    </location>
</feature>
<comment type="caution">
    <text evidence="4">The sequence shown here is derived from an EMBL/GenBank/DDBJ whole genome shotgun (WGS) entry which is preliminary data.</text>
</comment>